<dbReference type="GO" id="GO:0005576">
    <property type="term" value="C:extracellular region"/>
    <property type="evidence" value="ECO:0007669"/>
    <property type="project" value="TreeGrafter"/>
</dbReference>
<dbReference type="NCBIfam" id="TIGR00996">
    <property type="entry name" value="Mtu_fam_mce"/>
    <property type="match status" value="1"/>
</dbReference>
<name>A0A7Y9S2M0_9ACTN</name>
<dbReference type="PANTHER" id="PTHR33371">
    <property type="entry name" value="INTERMEMBRANE PHOSPHOLIPID TRANSPORT SYSTEM BINDING PROTEIN MLAD-RELATED"/>
    <property type="match status" value="1"/>
</dbReference>
<sequence length="384" mass="41133">MRDRLSALKRPLRQMTLPKLTLPRVTLPRVAVAVVLVTLVAALAWWRTSADEPIVITADFKDTTGLYVGNEVVYLGVPIGEVTSIEPGGTTMEVTIEIAPDSEIPAEAGATVLQSSLVTDRYIELGPAYTGGPQLASGAHIEATHTRSPANMDQVVASIDDLVNALNSTTPGGKDVGDLLSVAARTMDGNGARTRDAMVAGEKALRTINNNGDDLTRVSSNLATLTEAIKARDKTIRAFSSDVSTTSTVVAKQRKSITSTIRALDSLTSVVDTFVSKNRKVIGKDLAKSLEITKVIRKRQDSLTEAFDTAPTLAENLTRAYDQRTGRLRVQFNTDTGPLSPSFRNYFCKQLNLPACDLLLNEDGTGALDPLFDLIAGVIPGDIP</sequence>
<accession>A0A7Y9S2M0</accession>
<proteinExistence type="predicted"/>
<dbReference type="Pfam" id="PF11887">
    <property type="entry name" value="Mce4_CUP1"/>
    <property type="match status" value="1"/>
</dbReference>
<feature type="domain" description="Mce/MlaD" evidence="1">
    <location>
        <begin position="54"/>
        <end position="127"/>
    </location>
</feature>
<evidence type="ECO:0000313" key="3">
    <source>
        <dbReference type="EMBL" id="NYG60166.1"/>
    </source>
</evidence>
<gene>
    <name evidence="3" type="ORF">BJ980_003089</name>
</gene>
<evidence type="ECO:0000259" key="2">
    <source>
        <dbReference type="Pfam" id="PF11887"/>
    </source>
</evidence>
<dbReference type="AlphaFoldDB" id="A0A7Y9S2M0"/>
<dbReference type="InterPro" id="IPR024516">
    <property type="entry name" value="Mce_C"/>
</dbReference>
<reference evidence="3 4" key="1">
    <citation type="submission" date="2020-07" db="EMBL/GenBank/DDBJ databases">
        <title>Sequencing the genomes of 1000 actinobacteria strains.</title>
        <authorList>
            <person name="Klenk H.-P."/>
        </authorList>
    </citation>
    <scope>NUCLEOTIDE SEQUENCE [LARGE SCALE GENOMIC DNA]</scope>
    <source>
        <strain evidence="3 4">DSM 23819</strain>
    </source>
</reference>
<protein>
    <submittedName>
        <fullName evidence="3">Phospholipid/cholesterol/gamma-HCH transport system substrate-binding protein</fullName>
    </submittedName>
</protein>
<dbReference type="RefSeq" id="WP_179503131.1">
    <property type="nucleotide sequence ID" value="NZ_JACCAA010000001.1"/>
</dbReference>
<dbReference type="Pfam" id="PF02470">
    <property type="entry name" value="MlaD"/>
    <property type="match status" value="1"/>
</dbReference>
<organism evidence="3 4">
    <name type="scientific">Nocardioides daedukensis</name>
    <dbReference type="NCBI Taxonomy" id="634462"/>
    <lineage>
        <taxon>Bacteria</taxon>
        <taxon>Bacillati</taxon>
        <taxon>Actinomycetota</taxon>
        <taxon>Actinomycetes</taxon>
        <taxon>Propionibacteriales</taxon>
        <taxon>Nocardioidaceae</taxon>
        <taxon>Nocardioides</taxon>
    </lineage>
</organism>
<dbReference type="PANTHER" id="PTHR33371:SF4">
    <property type="entry name" value="INTERMEMBRANE PHOSPHOLIPID TRANSPORT SYSTEM BINDING PROTEIN MLAD"/>
    <property type="match status" value="1"/>
</dbReference>
<dbReference type="InterPro" id="IPR005693">
    <property type="entry name" value="Mce"/>
</dbReference>
<dbReference type="Proteomes" id="UP000540656">
    <property type="component" value="Unassembled WGS sequence"/>
</dbReference>
<dbReference type="EMBL" id="JACCAA010000001">
    <property type="protein sequence ID" value="NYG60166.1"/>
    <property type="molecule type" value="Genomic_DNA"/>
</dbReference>
<keyword evidence="4" id="KW-1185">Reference proteome</keyword>
<dbReference type="InterPro" id="IPR052336">
    <property type="entry name" value="MlaD_Phospholipid_Transporter"/>
</dbReference>
<evidence type="ECO:0000259" key="1">
    <source>
        <dbReference type="Pfam" id="PF02470"/>
    </source>
</evidence>
<comment type="caution">
    <text evidence="3">The sequence shown here is derived from an EMBL/GenBank/DDBJ whole genome shotgun (WGS) entry which is preliminary data.</text>
</comment>
<feature type="domain" description="Mammalian cell entry C-terminal" evidence="2">
    <location>
        <begin position="134"/>
        <end position="338"/>
    </location>
</feature>
<evidence type="ECO:0000313" key="4">
    <source>
        <dbReference type="Proteomes" id="UP000540656"/>
    </source>
</evidence>
<dbReference type="InterPro" id="IPR003399">
    <property type="entry name" value="Mce/MlaD"/>
</dbReference>